<evidence type="ECO:0000256" key="5">
    <source>
        <dbReference type="ARBA" id="ARBA00022516"/>
    </source>
</evidence>
<evidence type="ECO:0000313" key="14">
    <source>
        <dbReference type="EMBL" id="VAX01460.1"/>
    </source>
</evidence>
<dbReference type="InterPro" id="IPR003817">
    <property type="entry name" value="PS_Dcarbxylase"/>
</dbReference>
<evidence type="ECO:0000256" key="3">
    <source>
        <dbReference type="ARBA" id="ARBA00012243"/>
    </source>
</evidence>
<keyword evidence="7" id="KW-0443">Lipid metabolism</keyword>
<sequence length="292" mass="33063">MTDENKTASFADYRFALPQYIIPHHLISRLTLMVTRIKIKWFKNLIINWVIKRYNVNISEAVDEDIDVYENFNQFFTRPLKPSVRSIAEGDNILCCPVDGAVSQAGDIKNDTIFQAKGFDYSAKTLLGGYADIAEPFKQGKFATLYLSPRDYHRIHMPVTGTLKHMVYVPGRLFSVNPSTARVIPNVFARNERVIAIFDTQFGAMAMVLVGALNVACIETVWQGVVTPPHKQPIHRWVYDQEQEIVLNKGDEMGRFNMGSTVVCLFENMDLKIDSSFSPMAPIKMGQAFLSV</sequence>
<keyword evidence="4" id="KW-1003">Cell membrane</keyword>
<dbReference type="GO" id="GO:0004609">
    <property type="term" value="F:phosphatidylserine decarboxylase activity"/>
    <property type="evidence" value="ECO:0007669"/>
    <property type="project" value="UniProtKB-EC"/>
</dbReference>
<accession>A0A3B1ATC2</accession>
<dbReference type="InterPro" id="IPR033178">
    <property type="entry name" value="PSD_type1_pro"/>
</dbReference>
<gene>
    <name evidence="14" type="ORF">MNBD_GAMMA21-2656</name>
</gene>
<keyword evidence="11" id="KW-1208">Phospholipid metabolism</keyword>
<dbReference type="EC" id="4.1.1.65" evidence="3"/>
<organism evidence="14">
    <name type="scientific">hydrothermal vent metagenome</name>
    <dbReference type="NCBI Taxonomy" id="652676"/>
    <lineage>
        <taxon>unclassified sequences</taxon>
        <taxon>metagenomes</taxon>
        <taxon>ecological metagenomes</taxon>
    </lineage>
</organism>
<reference evidence="14" key="1">
    <citation type="submission" date="2018-06" db="EMBL/GenBank/DDBJ databases">
        <authorList>
            <person name="Zhirakovskaya E."/>
        </authorList>
    </citation>
    <scope>NUCLEOTIDE SEQUENCE</scope>
</reference>
<evidence type="ECO:0000256" key="10">
    <source>
        <dbReference type="ARBA" id="ARBA00023239"/>
    </source>
</evidence>
<dbReference type="NCBIfam" id="TIGR00163">
    <property type="entry name" value="PS_decarb"/>
    <property type="match status" value="1"/>
</dbReference>
<dbReference type="Pfam" id="PF02666">
    <property type="entry name" value="PS_Dcarbxylase"/>
    <property type="match status" value="1"/>
</dbReference>
<keyword evidence="9" id="KW-0594">Phospholipid biosynthesis</keyword>
<evidence type="ECO:0000256" key="8">
    <source>
        <dbReference type="ARBA" id="ARBA00023136"/>
    </source>
</evidence>
<dbReference type="UniPathway" id="UPA00558"/>
<dbReference type="PANTHER" id="PTHR10067">
    <property type="entry name" value="PHOSPHATIDYLSERINE DECARBOXYLASE"/>
    <property type="match status" value="1"/>
</dbReference>
<dbReference type="GO" id="GO:0006646">
    <property type="term" value="P:phosphatidylethanolamine biosynthetic process"/>
    <property type="evidence" value="ECO:0007669"/>
    <property type="project" value="UniProtKB-UniPathway"/>
</dbReference>
<comment type="pathway">
    <text evidence="2">Lipid metabolism.</text>
</comment>
<comment type="pathway">
    <text evidence="13">Phospholipid metabolism; phosphatidylethanolamine biosynthesis.</text>
</comment>
<keyword evidence="6" id="KW-0210">Decarboxylase</keyword>
<dbReference type="HAMAP" id="MF_00662">
    <property type="entry name" value="PS_decarb_PSD_B_type1"/>
    <property type="match status" value="1"/>
</dbReference>
<keyword evidence="12" id="KW-0670">Pyruvate</keyword>
<keyword evidence="10 14" id="KW-0456">Lyase</keyword>
<evidence type="ECO:0000256" key="4">
    <source>
        <dbReference type="ARBA" id="ARBA00022475"/>
    </source>
</evidence>
<keyword evidence="5" id="KW-0444">Lipid biosynthesis</keyword>
<evidence type="ECO:0000256" key="9">
    <source>
        <dbReference type="ARBA" id="ARBA00023209"/>
    </source>
</evidence>
<evidence type="ECO:0000256" key="7">
    <source>
        <dbReference type="ARBA" id="ARBA00023098"/>
    </source>
</evidence>
<evidence type="ECO:0000256" key="1">
    <source>
        <dbReference type="ARBA" id="ARBA00001928"/>
    </source>
</evidence>
<evidence type="ECO:0000256" key="13">
    <source>
        <dbReference type="ARBA" id="ARBA00024326"/>
    </source>
</evidence>
<comment type="cofactor">
    <cofactor evidence="1">
        <name>pyruvate</name>
        <dbReference type="ChEBI" id="CHEBI:15361"/>
    </cofactor>
</comment>
<proteinExistence type="inferred from homology"/>
<evidence type="ECO:0000256" key="6">
    <source>
        <dbReference type="ARBA" id="ARBA00022793"/>
    </source>
</evidence>
<dbReference type="InterPro" id="IPR033177">
    <property type="entry name" value="PSD-B"/>
</dbReference>
<dbReference type="AlphaFoldDB" id="A0A3B1ATC2"/>
<protein>
    <recommendedName>
        <fullName evidence="3">phosphatidylserine decarboxylase</fullName>
        <ecNumber evidence="3">4.1.1.65</ecNumber>
    </recommendedName>
</protein>
<keyword evidence="8" id="KW-0472">Membrane</keyword>
<evidence type="ECO:0000256" key="2">
    <source>
        <dbReference type="ARBA" id="ARBA00005189"/>
    </source>
</evidence>
<dbReference type="PANTHER" id="PTHR10067:SF6">
    <property type="entry name" value="PHOSPHATIDYLSERINE DECARBOXYLASE PROENZYME, MITOCHONDRIAL"/>
    <property type="match status" value="1"/>
</dbReference>
<evidence type="ECO:0000256" key="12">
    <source>
        <dbReference type="ARBA" id="ARBA00023317"/>
    </source>
</evidence>
<name>A0A3B1ATC2_9ZZZZ</name>
<evidence type="ECO:0000256" key="11">
    <source>
        <dbReference type="ARBA" id="ARBA00023264"/>
    </source>
</evidence>
<dbReference type="EMBL" id="UOFR01000084">
    <property type="protein sequence ID" value="VAX01460.1"/>
    <property type="molecule type" value="Genomic_DNA"/>
</dbReference>